<dbReference type="NCBIfam" id="TIGR00138">
    <property type="entry name" value="rsmG_gidB"/>
    <property type="match status" value="1"/>
</dbReference>
<dbReference type="PIRSF" id="PIRSF003078">
    <property type="entry name" value="GidB"/>
    <property type="match status" value="1"/>
</dbReference>
<evidence type="ECO:0000313" key="7">
    <source>
        <dbReference type="EMBL" id="PCI77434.1"/>
    </source>
</evidence>
<comment type="function">
    <text evidence="6">Specifically methylates the N7 position of guanine in position 527 of 16S rRNA.</text>
</comment>
<dbReference type="AlphaFoldDB" id="A0A2A4X4I7"/>
<keyword evidence="5 6" id="KW-0949">S-adenosyl-L-methionine</keyword>
<evidence type="ECO:0000256" key="5">
    <source>
        <dbReference type="ARBA" id="ARBA00022691"/>
    </source>
</evidence>
<dbReference type="Gene3D" id="3.40.50.150">
    <property type="entry name" value="Vaccinia Virus protein VP39"/>
    <property type="match status" value="1"/>
</dbReference>
<sequence>MTDSIREELQRGISSLSLNCNEEMLSSLLAYIDLLKKWNSAYNLLGGNELASLVSRHILDSLSVDPYLEGNLIVDIGAGAGLPGIPLAILNPEKNFVLIDSNGKKTRFMFQAKVQLGLNNISIENCRIEHYQSIQQIDMVMCRAFSTLADALTMLQPIFSSECKLLAMKGHYPEDEISRLPDGFELSKSIKIDVPGSESQRHLIEVMRKR</sequence>
<feature type="binding site" evidence="6">
    <location>
        <position position="77"/>
    </location>
    <ligand>
        <name>S-adenosyl-L-methionine</name>
        <dbReference type="ChEBI" id="CHEBI:59789"/>
    </ligand>
</feature>
<evidence type="ECO:0000256" key="6">
    <source>
        <dbReference type="HAMAP-Rule" id="MF_00074"/>
    </source>
</evidence>
<name>A0A2A4X4I7_9GAMM</name>
<comment type="caution">
    <text evidence="7">The sequence shown here is derived from an EMBL/GenBank/DDBJ whole genome shotgun (WGS) entry which is preliminary data.</text>
</comment>
<feature type="binding site" evidence="6">
    <location>
        <position position="82"/>
    </location>
    <ligand>
        <name>S-adenosyl-L-methionine</name>
        <dbReference type="ChEBI" id="CHEBI:59789"/>
    </ligand>
</feature>
<evidence type="ECO:0000313" key="8">
    <source>
        <dbReference type="Proteomes" id="UP000218767"/>
    </source>
</evidence>
<dbReference type="Pfam" id="PF02527">
    <property type="entry name" value="GidB"/>
    <property type="match status" value="1"/>
</dbReference>
<keyword evidence="3 6" id="KW-0489">Methyltransferase</keyword>
<dbReference type="InterPro" id="IPR003682">
    <property type="entry name" value="rRNA_ssu_MeTfrase_G"/>
</dbReference>
<protein>
    <recommendedName>
        <fullName evidence="6">Ribosomal RNA small subunit methyltransferase G</fullName>
        <ecNumber evidence="6">2.1.1.170</ecNumber>
    </recommendedName>
    <alternativeName>
        <fullName evidence="6">16S rRNA 7-methylguanosine methyltransferase</fullName>
        <shortName evidence="6">16S rRNA m7G methyltransferase</shortName>
    </alternativeName>
</protein>
<accession>A0A2A4X4I7</accession>
<comment type="caution">
    <text evidence="6">Lacks conserved residue(s) required for the propagation of feature annotation.</text>
</comment>
<dbReference type="GO" id="GO:0070043">
    <property type="term" value="F:rRNA (guanine-N7-)-methyltransferase activity"/>
    <property type="evidence" value="ECO:0007669"/>
    <property type="project" value="UniProtKB-UniRule"/>
</dbReference>
<dbReference type="PANTHER" id="PTHR31760">
    <property type="entry name" value="S-ADENOSYL-L-METHIONINE-DEPENDENT METHYLTRANSFERASES SUPERFAMILY PROTEIN"/>
    <property type="match status" value="1"/>
</dbReference>
<comment type="subcellular location">
    <subcellularLocation>
        <location evidence="6">Cytoplasm</location>
    </subcellularLocation>
</comment>
<dbReference type="HAMAP" id="MF_00074">
    <property type="entry name" value="16SrRNA_methyltr_G"/>
    <property type="match status" value="1"/>
</dbReference>
<dbReference type="Proteomes" id="UP000218767">
    <property type="component" value="Unassembled WGS sequence"/>
</dbReference>
<evidence type="ECO:0000256" key="4">
    <source>
        <dbReference type="ARBA" id="ARBA00022679"/>
    </source>
</evidence>
<dbReference type="EC" id="2.1.1.170" evidence="6"/>
<proteinExistence type="inferred from homology"/>
<dbReference type="CDD" id="cd02440">
    <property type="entry name" value="AdoMet_MTases"/>
    <property type="match status" value="1"/>
</dbReference>
<dbReference type="PANTHER" id="PTHR31760:SF0">
    <property type="entry name" value="S-ADENOSYL-L-METHIONINE-DEPENDENT METHYLTRANSFERASES SUPERFAMILY PROTEIN"/>
    <property type="match status" value="1"/>
</dbReference>
<comment type="catalytic activity">
    <reaction evidence="6">
        <text>guanosine(527) in 16S rRNA + S-adenosyl-L-methionine = N(7)-methylguanosine(527) in 16S rRNA + S-adenosyl-L-homocysteine</text>
        <dbReference type="Rhea" id="RHEA:42732"/>
        <dbReference type="Rhea" id="RHEA-COMP:10209"/>
        <dbReference type="Rhea" id="RHEA-COMP:10210"/>
        <dbReference type="ChEBI" id="CHEBI:57856"/>
        <dbReference type="ChEBI" id="CHEBI:59789"/>
        <dbReference type="ChEBI" id="CHEBI:74269"/>
        <dbReference type="ChEBI" id="CHEBI:74480"/>
        <dbReference type="EC" id="2.1.1.170"/>
    </reaction>
</comment>
<evidence type="ECO:0000256" key="1">
    <source>
        <dbReference type="ARBA" id="ARBA00022490"/>
    </source>
</evidence>
<evidence type="ECO:0000256" key="3">
    <source>
        <dbReference type="ARBA" id="ARBA00022603"/>
    </source>
</evidence>
<comment type="similarity">
    <text evidence="6">Belongs to the methyltransferase superfamily. RNA methyltransferase RsmG family.</text>
</comment>
<reference evidence="8" key="1">
    <citation type="submission" date="2017-08" db="EMBL/GenBank/DDBJ databases">
        <title>A dynamic microbial community with high functional redundancy inhabits the cold, oxic subseafloor aquifer.</title>
        <authorList>
            <person name="Tully B.J."/>
            <person name="Wheat C.G."/>
            <person name="Glazer B.T."/>
            <person name="Huber J.A."/>
        </authorList>
    </citation>
    <scope>NUCLEOTIDE SEQUENCE [LARGE SCALE GENOMIC DNA]</scope>
</reference>
<organism evidence="7 8">
    <name type="scientific">SAR86 cluster bacterium</name>
    <dbReference type="NCBI Taxonomy" id="2030880"/>
    <lineage>
        <taxon>Bacteria</taxon>
        <taxon>Pseudomonadati</taxon>
        <taxon>Pseudomonadota</taxon>
        <taxon>Gammaproteobacteria</taxon>
        <taxon>SAR86 cluster</taxon>
    </lineage>
</organism>
<dbReference type="InterPro" id="IPR029063">
    <property type="entry name" value="SAM-dependent_MTases_sf"/>
</dbReference>
<gene>
    <name evidence="6" type="primary">rsmG</name>
    <name evidence="7" type="ORF">COB20_07955</name>
</gene>
<dbReference type="GO" id="GO:0005829">
    <property type="term" value="C:cytosol"/>
    <property type="evidence" value="ECO:0007669"/>
    <property type="project" value="TreeGrafter"/>
</dbReference>
<evidence type="ECO:0000256" key="2">
    <source>
        <dbReference type="ARBA" id="ARBA00022552"/>
    </source>
</evidence>
<keyword evidence="2 6" id="KW-0698">rRNA processing</keyword>
<keyword evidence="4 6" id="KW-0808">Transferase</keyword>
<keyword evidence="1 6" id="KW-0963">Cytoplasm</keyword>
<dbReference type="EMBL" id="NVUL01000045">
    <property type="protein sequence ID" value="PCI77434.1"/>
    <property type="molecule type" value="Genomic_DNA"/>
</dbReference>
<feature type="binding site" evidence="6">
    <location>
        <position position="143"/>
    </location>
    <ligand>
        <name>S-adenosyl-L-methionine</name>
        <dbReference type="ChEBI" id="CHEBI:59789"/>
    </ligand>
</feature>
<feature type="binding site" evidence="6">
    <location>
        <begin position="128"/>
        <end position="129"/>
    </location>
    <ligand>
        <name>S-adenosyl-L-methionine</name>
        <dbReference type="ChEBI" id="CHEBI:59789"/>
    </ligand>
</feature>
<dbReference type="SUPFAM" id="SSF53335">
    <property type="entry name" value="S-adenosyl-L-methionine-dependent methyltransferases"/>
    <property type="match status" value="1"/>
</dbReference>